<dbReference type="EMBL" id="CAJOBC010003119">
    <property type="protein sequence ID" value="CAF3768031.1"/>
    <property type="molecule type" value="Genomic_DNA"/>
</dbReference>
<sequence>MRDEKKEKIALLAAESDQQHHIYTVIFGQAPISDSDFWPFVPQNEILDDEDLPSPVAEDGDGDDDIAILKQHGTTFDNVVDPDVTKIL</sequence>
<evidence type="ECO:0000313" key="4">
    <source>
        <dbReference type="EMBL" id="CAF3768031.1"/>
    </source>
</evidence>
<dbReference type="Proteomes" id="UP000677228">
    <property type="component" value="Unassembled WGS sequence"/>
</dbReference>
<reference evidence="2" key="1">
    <citation type="submission" date="2021-02" db="EMBL/GenBank/DDBJ databases">
        <authorList>
            <person name="Nowell W R."/>
        </authorList>
    </citation>
    <scope>NUCLEOTIDE SEQUENCE</scope>
</reference>
<evidence type="ECO:0000313" key="1">
    <source>
        <dbReference type="EMBL" id="CAF0909940.1"/>
    </source>
</evidence>
<dbReference type="Proteomes" id="UP000681722">
    <property type="component" value="Unassembled WGS sequence"/>
</dbReference>
<evidence type="ECO:0000313" key="5">
    <source>
        <dbReference type="Proteomes" id="UP000663829"/>
    </source>
</evidence>
<proteinExistence type="predicted"/>
<organism evidence="2 5">
    <name type="scientific">Didymodactylos carnosus</name>
    <dbReference type="NCBI Taxonomy" id="1234261"/>
    <lineage>
        <taxon>Eukaryota</taxon>
        <taxon>Metazoa</taxon>
        <taxon>Spiralia</taxon>
        <taxon>Gnathifera</taxon>
        <taxon>Rotifera</taxon>
        <taxon>Eurotatoria</taxon>
        <taxon>Bdelloidea</taxon>
        <taxon>Philodinida</taxon>
        <taxon>Philodinidae</taxon>
        <taxon>Didymodactylos</taxon>
    </lineage>
</organism>
<keyword evidence="5" id="KW-1185">Reference proteome</keyword>
<dbReference type="Proteomes" id="UP000682733">
    <property type="component" value="Unassembled WGS sequence"/>
</dbReference>
<dbReference type="EMBL" id="CAJNOQ010003119">
    <property type="protein sequence ID" value="CAF0996412.1"/>
    <property type="molecule type" value="Genomic_DNA"/>
</dbReference>
<dbReference type="EMBL" id="CAJNOK010003668">
    <property type="protein sequence ID" value="CAF0909940.1"/>
    <property type="molecule type" value="Genomic_DNA"/>
</dbReference>
<evidence type="ECO:0000313" key="2">
    <source>
        <dbReference type="EMBL" id="CAF0996412.1"/>
    </source>
</evidence>
<evidence type="ECO:0000313" key="3">
    <source>
        <dbReference type="EMBL" id="CAF3689171.1"/>
    </source>
</evidence>
<dbReference type="AlphaFoldDB" id="A0A814GHG2"/>
<comment type="caution">
    <text evidence="2">The sequence shown here is derived from an EMBL/GenBank/DDBJ whole genome shotgun (WGS) entry which is preliminary data.</text>
</comment>
<dbReference type="EMBL" id="CAJOBA010003669">
    <property type="protein sequence ID" value="CAF3689171.1"/>
    <property type="molecule type" value="Genomic_DNA"/>
</dbReference>
<dbReference type="Proteomes" id="UP000663829">
    <property type="component" value="Unassembled WGS sequence"/>
</dbReference>
<accession>A0A814GHG2</accession>
<gene>
    <name evidence="2" type="ORF">GPM918_LOCUS13524</name>
    <name evidence="1" type="ORF">OVA965_LOCUS10067</name>
    <name evidence="4" type="ORF">SRO942_LOCUS13524</name>
    <name evidence="3" type="ORF">TMI583_LOCUS10063</name>
</gene>
<name>A0A814GHG2_9BILA</name>
<protein>
    <submittedName>
        <fullName evidence="2">Uncharacterized protein</fullName>
    </submittedName>
</protein>